<organism evidence="8 9">
    <name type="scientific">Trema orientale</name>
    <name type="common">Charcoal tree</name>
    <name type="synonym">Celtis orientalis</name>
    <dbReference type="NCBI Taxonomy" id="63057"/>
    <lineage>
        <taxon>Eukaryota</taxon>
        <taxon>Viridiplantae</taxon>
        <taxon>Streptophyta</taxon>
        <taxon>Embryophyta</taxon>
        <taxon>Tracheophyta</taxon>
        <taxon>Spermatophyta</taxon>
        <taxon>Magnoliopsida</taxon>
        <taxon>eudicotyledons</taxon>
        <taxon>Gunneridae</taxon>
        <taxon>Pentapetalae</taxon>
        <taxon>rosids</taxon>
        <taxon>fabids</taxon>
        <taxon>Rosales</taxon>
        <taxon>Cannabaceae</taxon>
        <taxon>Trema</taxon>
    </lineage>
</organism>
<dbReference type="EMBL" id="JXTC01000289">
    <property type="protein sequence ID" value="PON69339.1"/>
    <property type="molecule type" value="Genomic_DNA"/>
</dbReference>
<feature type="domain" description="GH18" evidence="7">
    <location>
        <begin position="5"/>
        <end position="359"/>
    </location>
</feature>
<dbReference type="InterPro" id="IPR029070">
    <property type="entry name" value="Chitinase_insertion_sf"/>
</dbReference>
<keyword evidence="2" id="KW-0732">Signal</keyword>
<evidence type="ECO:0000256" key="2">
    <source>
        <dbReference type="ARBA" id="ARBA00022729"/>
    </source>
</evidence>
<dbReference type="PANTHER" id="PTHR11177:SF317">
    <property type="entry name" value="CHITINASE 12-RELATED"/>
    <property type="match status" value="1"/>
</dbReference>
<dbReference type="AlphaFoldDB" id="A0A2P5D7R8"/>
<dbReference type="PROSITE" id="PS51910">
    <property type="entry name" value="GH18_2"/>
    <property type="match status" value="1"/>
</dbReference>
<dbReference type="SMART" id="SM00636">
    <property type="entry name" value="Glyco_18"/>
    <property type="match status" value="1"/>
</dbReference>
<dbReference type="Gene3D" id="3.10.50.10">
    <property type="match status" value="1"/>
</dbReference>
<dbReference type="Proteomes" id="UP000237000">
    <property type="component" value="Unassembled WGS sequence"/>
</dbReference>
<comment type="caution">
    <text evidence="8">The sequence shown here is derived from an EMBL/GenBank/DDBJ whole genome shotgun (WGS) entry which is preliminary data.</text>
</comment>
<dbReference type="SUPFAM" id="SSF54556">
    <property type="entry name" value="Chitinase insertion domain"/>
    <property type="match status" value="1"/>
</dbReference>
<dbReference type="Gene3D" id="3.20.20.80">
    <property type="entry name" value="Glycosidases"/>
    <property type="match status" value="1"/>
</dbReference>
<dbReference type="GO" id="GO:0006032">
    <property type="term" value="P:chitin catabolic process"/>
    <property type="evidence" value="ECO:0007669"/>
    <property type="project" value="TreeGrafter"/>
</dbReference>
<proteinExistence type="inferred from homology"/>
<dbReference type="GO" id="GO:0005576">
    <property type="term" value="C:extracellular region"/>
    <property type="evidence" value="ECO:0007669"/>
    <property type="project" value="TreeGrafter"/>
</dbReference>
<dbReference type="GO" id="GO:0005975">
    <property type="term" value="P:carbohydrate metabolic process"/>
    <property type="evidence" value="ECO:0007669"/>
    <property type="project" value="InterPro"/>
</dbReference>
<dbReference type="GO" id="GO:0004568">
    <property type="term" value="F:chitinase activity"/>
    <property type="evidence" value="ECO:0007669"/>
    <property type="project" value="TreeGrafter"/>
</dbReference>
<dbReference type="OrthoDB" id="76388at2759"/>
<dbReference type="InterPro" id="IPR050314">
    <property type="entry name" value="Glycosyl_Hydrlase_18"/>
</dbReference>
<dbReference type="InParanoid" id="A0A2P5D7R8"/>
<dbReference type="STRING" id="63057.A0A2P5D7R8"/>
<dbReference type="InterPro" id="IPR001223">
    <property type="entry name" value="Glyco_hydro18_cat"/>
</dbReference>
<evidence type="ECO:0000256" key="1">
    <source>
        <dbReference type="ARBA" id="ARBA00008682"/>
    </source>
</evidence>
<evidence type="ECO:0000256" key="3">
    <source>
        <dbReference type="ARBA" id="ARBA00022801"/>
    </source>
</evidence>
<keyword evidence="3 6" id="KW-0378">Hydrolase</keyword>
<name>A0A2P5D7R8_TREOI</name>
<sequence>MASSGIKGGYWASWAAQDFPANRIPHYFTHNFYAFIQVHPTTFELVTPDPDQALMRTFTSTLRSNNSSQKAFLSIGGGGGGGSEISDTFSRMASDGASRAKFINSTIDVARRYNFDGLDLDWEYPKNQDEMSRLSDLLREWHVALVRDSTSHPSRLLLSAAVYYRSDISYDGTHRSYPSNDIKDYLDFINVMSYDLYGSWANVTGEHALLFDRRAEWAPSISRGIQSWIDSGVPRNKLVMGLPLYGHSWELADPNVHGVGAPTVGPGRRPGPGDDDGIVTYNRIVQFNRDNNAHVEFDDTNVAVYSYAGRYWIGYDDPRSIARKVEYAKGQNLGGFFFWALGNDYNWQLSQTAVHAWDE</sequence>
<dbReference type="FunFam" id="3.10.50.10:FF:000003">
    <property type="entry name" value="Class V chitinase CHIT5b"/>
    <property type="match status" value="1"/>
</dbReference>
<dbReference type="InterPro" id="IPR001579">
    <property type="entry name" value="Glyco_hydro_18_chit_AS"/>
</dbReference>
<evidence type="ECO:0000256" key="4">
    <source>
        <dbReference type="ARBA" id="ARBA00023180"/>
    </source>
</evidence>
<reference evidence="9" key="1">
    <citation type="submission" date="2016-06" db="EMBL/GenBank/DDBJ databases">
        <title>Parallel loss of symbiosis genes in relatives of nitrogen-fixing non-legume Parasponia.</title>
        <authorList>
            <person name="Van Velzen R."/>
            <person name="Holmer R."/>
            <person name="Bu F."/>
            <person name="Rutten L."/>
            <person name="Van Zeijl A."/>
            <person name="Liu W."/>
            <person name="Santuari L."/>
            <person name="Cao Q."/>
            <person name="Sharma T."/>
            <person name="Shen D."/>
            <person name="Roswanjaya Y."/>
            <person name="Wardhani T."/>
            <person name="Kalhor M.S."/>
            <person name="Jansen J."/>
            <person name="Van den Hoogen J."/>
            <person name="Gungor B."/>
            <person name="Hartog M."/>
            <person name="Hontelez J."/>
            <person name="Verver J."/>
            <person name="Yang W.-C."/>
            <person name="Schijlen E."/>
            <person name="Repin R."/>
            <person name="Schilthuizen M."/>
            <person name="Schranz E."/>
            <person name="Heidstra R."/>
            <person name="Miyata K."/>
            <person name="Fedorova E."/>
            <person name="Kohlen W."/>
            <person name="Bisseling T."/>
            <person name="Smit S."/>
            <person name="Geurts R."/>
        </authorList>
    </citation>
    <scope>NUCLEOTIDE SEQUENCE [LARGE SCALE GENOMIC DNA]</scope>
    <source>
        <strain evidence="9">cv. RG33-2</strain>
    </source>
</reference>
<evidence type="ECO:0000256" key="6">
    <source>
        <dbReference type="RuleBase" id="RU000489"/>
    </source>
</evidence>
<dbReference type="Pfam" id="PF00704">
    <property type="entry name" value="Glyco_hydro_18"/>
    <property type="match status" value="1"/>
</dbReference>
<dbReference type="PROSITE" id="PS01095">
    <property type="entry name" value="GH18_1"/>
    <property type="match status" value="1"/>
</dbReference>
<dbReference type="InterPro" id="IPR011583">
    <property type="entry name" value="Chitinase_II/V-like_cat"/>
</dbReference>
<gene>
    <name evidence="8" type="ORF">TorRG33x02_259620</name>
</gene>
<dbReference type="InterPro" id="IPR017853">
    <property type="entry name" value="GH"/>
</dbReference>
<keyword evidence="5 6" id="KW-0326">Glycosidase</keyword>
<keyword evidence="9" id="KW-1185">Reference proteome</keyword>
<evidence type="ECO:0000256" key="5">
    <source>
        <dbReference type="ARBA" id="ARBA00023295"/>
    </source>
</evidence>
<evidence type="ECO:0000259" key="7">
    <source>
        <dbReference type="PROSITE" id="PS51910"/>
    </source>
</evidence>
<accession>A0A2P5D7R8</accession>
<comment type="similarity">
    <text evidence="1">Belongs to the glycosyl hydrolase 18 family. Chitinase class V subfamily.</text>
</comment>
<dbReference type="GO" id="GO:0008061">
    <property type="term" value="F:chitin binding"/>
    <property type="evidence" value="ECO:0007669"/>
    <property type="project" value="InterPro"/>
</dbReference>
<keyword evidence="4" id="KW-0325">Glycoprotein</keyword>
<dbReference type="PANTHER" id="PTHR11177">
    <property type="entry name" value="CHITINASE"/>
    <property type="match status" value="1"/>
</dbReference>
<evidence type="ECO:0000313" key="8">
    <source>
        <dbReference type="EMBL" id="PON69339.1"/>
    </source>
</evidence>
<dbReference type="SUPFAM" id="SSF51445">
    <property type="entry name" value="(Trans)glycosidases"/>
    <property type="match status" value="1"/>
</dbReference>
<evidence type="ECO:0000313" key="9">
    <source>
        <dbReference type="Proteomes" id="UP000237000"/>
    </source>
</evidence>
<protein>
    <submittedName>
        <fullName evidence="8">1,4-alpha-glucan-branching enzyme</fullName>
    </submittedName>
</protein>